<name>A0A8X6IGP7_9ARAC</name>
<dbReference type="Proteomes" id="UP000886998">
    <property type="component" value="Unassembled WGS sequence"/>
</dbReference>
<organism evidence="1 2">
    <name type="scientific">Trichonephila inaurata madagascariensis</name>
    <dbReference type="NCBI Taxonomy" id="2747483"/>
    <lineage>
        <taxon>Eukaryota</taxon>
        <taxon>Metazoa</taxon>
        <taxon>Ecdysozoa</taxon>
        <taxon>Arthropoda</taxon>
        <taxon>Chelicerata</taxon>
        <taxon>Arachnida</taxon>
        <taxon>Araneae</taxon>
        <taxon>Araneomorphae</taxon>
        <taxon>Entelegynae</taxon>
        <taxon>Araneoidea</taxon>
        <taxon>Nephilidae</taxon>
        <taxon>Trichonephila</taxon>
        <taxon>Trichonephila inaurata</taxon>
    </lineage>
</organism>
<dbReference type="GO" id="GO:0003676">
    <property type="term" value="F:nucleic acid binding"/>
    <property type="evidence" value="ECO:0007669"/>
    <property type="project" value="InterPro"/>
</dbReference>
<sequence length="100" mass="11720">MSVNTWTGLPTSLDGETESIEWPPRFPDLTQMDFLFWLVVKDKVYSRNPYTVYQSKNFIDDVFKNIRSNQNFCHTVCQSVADMLLECINTESGHFEHLHD</sequence>
<dbReference type="Gene3D" id="3.30.420.10">
    <property type="entry name" value="Ribonuclease H-like superfamily/Ribonuclease H"/>
    <property type="match status" value="1"/>
</dbReference>
<accession>A0A8X6IGP7</accession>
<evidence type="ECO:0000313" key="1">
    <source>
        <dbReference type="EMBL" id="GFS45132.1"/>
    </source>
</evidence>
<dbReference type="InterPro" id="IPR036397">
    <property type="entry name" value="RNaseH_sf"/>
</dbReference>
<keyword evidence="2" id="KW-1185">Reference proteome</keyword>
<protein>
    <submittedName>
        <fullName evidence="1">Uncharacterized protein</fullName>
    </submittedName>
</protein>
<dbReference type="EMBL" id="BMAV01025841">
    <property type="protein sequence ID" value="GFS45132.1"/>
    <property type="molecule type" value="Genomic_DNA"/>
</dbReference>
<gene>
    <name evidence="1" type="ORF">TNIN_415131</name>
</gene>
<dbReference type="PANTHER" id="PTHR47326">
    <property type="entry name" value="TRANSPOSABLE ELEMENT TC3 TRANSPOSASE-LIKE PROTEIN"/>
    <property type="match status" value="1"/>
</dbReference>
<comment type="caution">
    <text evidence="1">The sequence shown here is derived from an EMBL/GenBank/DDBJ whole genome shotgun (WGS) entry which is preliminary data.</text>
</comment>
<dbReference type="PANTHER" id="PTHR47326:SF1">
    <property type="entry name" value="HTH PSQ-TYPE DOMAIN-CONTAINING PROTEIN"/>
    <property type="match status" value="1"/>
</dbReference>
<dbReference type="OrthoDB" id="6766291at2759"/>
<proteinExistence type="predicted"/>
<evidence type="ECO:0000313" key="2">
    <source>
        <dbReference type="Proteomes" id="UP000886998"/>
    </source>
</evidence>
<reference evidence="1" key="1">
    <citation type="submission" date="2020-08" db="EMBL/GenBank/DDBJ databases">
        <title>Multicomponent nature underlies the extraordinary mechanical properties of spider dragline silk.</title>
        <authorList>
            <person name="Kono N."/>
            <person name="Nakamura H."/>
            <person name="Mori M."/>
            <person name="Yoshida Y."/>
            <person name="Ohtoshi R."/>
            <person name="Malay A.D."/>
            <person name="Moran D.A.P."/>
            <person name="Tomita M."/>
            <person name="Numata K."/>
            <person name="Arakawa K."/>
        </authorList>
    </citation>
    <scope>NUCLEOTIDE SEQUENCE</scope>
</reference>
<dbReference type="AlphaFoldDB" id="A0A8X6IGP7"/>